<keyword evidence="20" id="KW-0233">DNA recombination</keyword>
<dbReference type="InterPro" id="IPR057670">
    <property type="entry name" value="SH3_retrovirus"/>
</dbReference>
<keyword evidence="3" id="KW-1188">Viral release from host cell</keyword>
<dbReference type="SUPFAM" id="SSF53098">
    <property type="entry name" value="Ribonuclease H-like"/>
    <property type="match status" value="1"/>
</dbReference>
<dbReference type="GO" id="GO:0003964">
    <property type="term" value="F:RNA-directed DNA polymerase activity"/>
    <property type="evidence" value="ECO:0007669"/>
    <property type="project" value="UniProtKB-KW"/>
</dbReference>
<dbReference type="GO" id="GO:0006397">
    <property type="term" value="P:mRNA processing"/>
    <property type="evidence" value="ECO:0007669"/>
    <property type="project" value="UniProtKB-KW"/>
</dbReference>
<feature type="domain" description="CCHC-type" evidence="30">
    <location>
        <begin position="291"/>
        <end position="305"/>
    </location>
</feature>
<dbReference type="InterPro" id="IPR054722">
    <property type="entry name" value="PolX-like_BBD"/>
</dbReference>
<dbReference type="InterPro" id="IPR001584">
    <property type="entry name" value="Integrase_cat-core"/>
</dbReference>
<comment type="catalytic activity">
    <reaction evidence="25">
        <text>DNA(n) + a 2'-deoxyribonucleoside 5'-triphosphate = DNA(n+1) + diphosphate</text>
        <dbReference type="Rhea" id="RHEA:22508"/>
        <dbReference type="Rhea" id="RHEA-COMP:17339"/>
        <dbReference type="Rhea" id="RHEA-COMP:17340"/>
        <dbReference type="ChEBI" id="CHEBI:33019"/>
        <dbReference type="ChEBI" id="CHEBI:61560"/>
        <dbReference type="ChEBI" id="CHEBI:173112"/>
        <dbReference type="EC" id="2.7.7.49"/>
    </reaction>
</comment>
<dbReference type="InterPro" id="IPR025724">
    <property type="entry name" value="GAG-pre-integrase_dom"/>
</dbReference>
<keyword evidence="9" id="KW-0479">Metal-binding</keyword>
<evidence type="ECO:0000256" key="20">
    <source>
        <dbReference type="ARBA" id="ARBA00023172"/>
    </source>
</evidence>
<dbReference type="GO" id="GO:0006508">
    <property type="term" value="P:proteolysis"/>
    <property type="evidence" value="ECO:0007669"/>
    <property type="project" value="UniProtKB-KW"/>
</dbReference>
<dbReference type="InterPro" id="IPR039537">
    <property type="entry name" value="Retrotran_Ty1/copia-like"/>
</dbReference>
<dbReference type="InterPro" id="IPR013103">
    <property type="entry name" value="RVT_2"/>
</dbReference>
<keyword evidence="8" id="KW-0540">Nuclease</keyword>
<reference evidence="32" key="1">
    <citation type="submission" date="2021-03" db="EMBL/GenBank/DDBJ databases">
        <title>Draft genome sequence of rust myrtle Austropuccinia psidii MF-1, a brazilian biotype.</title>
        <authorList>
            <person name="Quecine M.C."/>
            <person name="Pachon D.M.R."/>
            <person name="Bonatelli M.L."/>
            <person name="Correr F.H."/>
            <person name="Franceschini L.M."/>
            <person name="Leite T.F."/>
            <person name="Margarido G.R.A."/>
            <person name="Almeida C.A."/>
            <person name="Ferrarezi J.A."/>
            <person name="Labate C.A."/>
        </authorList>
    </citation>
    <scope>NUCLEOTIDE SEQUENCE</scope>
    <source>
        <strain evidence="32">MF-1</strain>
    </source>
</reference>
<evidence type="ECO:0000256" key="11">
    <source>
        <dbReference type="ARBA" id="ARBA00022759"/>
    </source>
</evidence>
<accession>A0A9Q3D1V6</accession>
<dbReference type="InterPro" id="IPR012337">
    <property type="entry name" value="RNaseH-like_sf"/>
</dbReference>
<evidence type="ECO:0000256" key="14">
    <source>
        <dbReference type="ARBA" id="ARBA00022842"/>
    </source>
</evidence>
<evidence type="ECO:0000256" key="16">
    <source>
        <dbReference type="ARBA" id="ARBA00022908"/>
    </source>
</evidence>
<dbReference type="SUPFAM" id="SSF57756">
    <property type="entry name" value="Retrovirus zinc finger-like domains"/>
    <property type="match status" value="1"/>
</dbReference>
<dbReference type="PANTHER" id="PTHR42648">
    <property type="entry name" value="TRANSPOSASE, PUTATIVE-RELATED"/>
    <property type="match status" value="1"/>
</dbReference>
<keyword evidence="2" id="KW-0815">Transposition</keyword>
<evidence type="ECO:0000256" key="9">
    <source>
        <dbReference type="ARBA" id="ARBA00022723"/>
    </source>
</evidence>
<proteinExistence type="predicted"/>
<dbReference type="GO" id="GO:0005524">
    <property type="term" value="F:ATP binding"/>
    <property type="evidence" value="ECO:0007669"/>
    <property type="project" value="UniProtKB-KW"/>
</dbReference>
<keyword evidence="11" id="KW-0255">Endonuclease</keyword>
<keyword evidence="16" id="KW-0229">DNA integration</keyword>
<keyword evidence="14" id="KW-0460">Magnesium</keyword>
<comment type="function">
    <text evidence="27">Capsid protein (CA) is the structural component of the virus-like particle (VLP), forming the shell that encapsulates the retrotransposons dimeric RNA genome. The particles are assembled from trimer-clustered units and there are holes in the capsid shells that allow for the diffusion of macromolecules. CA also has nucleocapsid-like chaperone activity, promoting primer tRNA(i)-Met annealing to the multipartite primer-binding site (PBS), dimerization of Ty1 RNA and initiation of reverse transcription.</text>
</comment>
<evidence type="ECO:0000256" key="27">
    <source>
        <dbReference type="ARBA" id="ARBA00057243"/>
    </source>
</evidence>
<keyword evidence="21" id="KW-0511">Multifunctional enzyme</keyword>
<dbReference type="PROSITE" id="PS50994">
    <property type="entry name" value="INTEGRASE"/>
    <property type="match status" value="1"/>
</dbReference>
<dbReference type="GO" id="GO:0015074">
    <property type="term" value="P:DNA integration"/>
    <property type="evidence" value="ECO:0007669"/>
    <property type="project" value="UniProtKB-KW"/>
</dbReference>
<evidence type="ECO:0000256" key="2">
    <source>
        <dbReference type="ARBA" id="ARBA00022578"/>
    </source>
</evidence>
<evidence type="ECO:0000256" key="25">
    <source>
        <dbReference type="ARBA" id="ARBA00048173"/>
    </source>
</evidence>
<gene>
    <name evidence="32" type="ORF">O181_032156</name>
</gene>
<dbReference type="SMART" id="SM00343">
    <property type="entry name" value="ZnF_C2HC"/>
    <property type="match status" value="1"/>
</dbReference>
<dbReference type="GO" id="GO:0003887">
    <property type="term" value="F:DNA-directed DNA polymerase activity"/>
    <property type="evidence" value="ECO:0007669"/>
    <property type="project" value="UniProtKB-KW"/>
</dbReference>
<feature type="compositionally biased region" description="Basic and acidic residues" evidence="29">
    <location>
        <begin position="226"/>
        <end position="235"/>
    </location>
</feature>
<keyword evidence="15" id="KW-0694">RNA-binding</keyword>
<dbReference type="InterPro" id="IPR001878">
    <property type="entry name" value="Znf_CCHC"/>
</dbReference>
<keyword evidence="28" id="KW-0862">Zinc</keyword>
<evidence type="ECO:0000256" key="19">
    <source>
        <dbReference type="ARBA" id="ARBA00023113"/>
    </source>
</evidence>
<evidence type="ECO:0000313" key="33">
    <source>
        <dbReference type="Proteomes" id="UP000765509"/>
    </source>
</evidence>
<dbReference type="Pfam" id="PF22936">
    <property type="entry name" value="Pol_BBD"/>
    <property type="match status" value="1"/>
</dbReference>
<dbReference type="GO" id="GO:0008270">
    <property type="term" value="F:zinc ion binding"/>
    <property type="evidence" value="ECO:0007669"/>
    <property type="project" value="UniProtKB-KW"/>
</dbReference>
<dbReference type="Pfam" id="PF00098">
    <property type="entry name" value="zf-CCHC"/>
    <property type="match status" value="1"/>
</dbReference>
<dbReference type="InterPro" id="IPR001969">
    <property type="entry name" value="Aspartic_peptidase_AS"/>
</dbReference>
<evidence type="ECO:0000256" key="21">
    <source>
        <dbReference type="ARBA" id="ARBA00023268"/>
    </source>
</evidence>
<dbReference type="EMBL" id="AVOT02011589">
    <property type="protein sequence ID" value="MBW0492441.1"/>
    <property type="molecule type" value="Genomic_DNA"/>
</dbReference>
<evidence type="ECO:0000256" key="15">
    <source>
        <dbReference type="ARBA" id="ARBA00022884"/>
    </source>
</evidence>
<dbReference type="GO" id="GO:0004190">
    <property type="term" value="F:aspartic-type endopeptidase activity"/>
    <property type="evidence" value="ECO:0007669"/>
    <property type="project" value="InterPro"/>
</dbReference>
<feature type="domain" description="Integrase catalytic" evidence="31">
    <location>
        <begin position="530"/>
        <end position="706"/>
    </location>
</feature>
<dbReference type="PROSITE" id="PS50158">
    <property type="entry name" value="ZF_CCHC"/>
    <property type="match status" value="1"/>
</dbReference>
<keyword evidence="28" id="KW-0863">Zinc-finger</keyword>
<keyword evidence="19" id="KW-0917">Virion maturation</keyword>
<dbReference type="Pfam" id="PF07727">
    <property type="entry name" value="RVT_2"/>
    <property type="match status" value="1"/>
</dbReference>
<evidence type="ECO:0000256" key="12">
    <source>
        <dbReference type="ARBA" id="ARBA00022801"/>
    </source>
</evidence>
<dbReference type="OrthoDB" id="3544839at2759"/>
<evidence type="ECO:0000256" key="22">
    <source>
        <dbReference type="ARBA" id="ARBA00030524"/>
    </source>
</evidence>
<sequence length="1496" mass="169883">MPESQKIPDLSSLNLDSNSSIIAKADKQAELLHRFSLIAERIQPRLSVDGGNFNAWSRALINTWADCFLGDTEYFDSYERDSDYQRNLIAMSFLRHSIERTLFQSITSRIRMPNARTCFRALKDRFNKISWSSIVYHASICFNPTDHSNDLTNHAINVGEAIDAIENQIGPMDSNLFNTLSLYFSVPQFQTQITNALDTRLAANPSLTVHSEDILDIVRQLISKQSKNDQHDDIQLSKINAQHHYSSKEKQRERETTPTRRSNDAFRNTTPHTTGRSEEWRKKWLTPRNPCFYCGEVGHWVPDCPAKKKAMSVRNKNNSSRPSIARIGAVPALENNEILLDSGATHSVVGDLSLFIDLKSTNMKLSVASSEQFDVGFIGNIKLNTIFGPMIVKNVLYCAMIPGIVLSIGQLMDQGFVVKFNDGIFTLEMGSKKYFSHKRNYRWFVALDMANKDINIKPIAVNDIPPSINFSTRPDYHPKKENCSYLWHQRMGHLSIRNIKRLLKFNAVEGLHINTLNDVGICHPCSIAKSEHRPIQSPSRKNILTIGDMILADLIGPLPLSFDKKRYALVIQDSFSRLTAVIPLQDKTEARTHLKTWMVQFMNTMKVTIKGVRTDNGVEFKNNAMDEFLKEKGIIHEYSMPYEHHQNGKIERTNRTISEIARTSLIAAGLPTTLWPWAFKHAVWIFNRTLHADEKKTPYEIISGTKPSIDLLRIFGAKSYVHHHLFKKDMSPRGIVGYHIGMAHDSKGWLFWIPSKNSIIKSASAKIDESTFYHKGEVSSIQALNIFDDSMIKEIESQDKIISSLQSNCDLSNVIPTNYKEAFESNDVENWKAAINDELASMKDEKVFKVVSLKETLNVVPRESILSSKWVFVKKTKPERYKARLVARGFRQIQGINFEETFAPTPTFNALRLLFSTAVLMKWEIRTFDVKVAFLHSFIDKPVYMWPPQGLQVPKHHLLKLEKALYGTRQAARCWWLHLKQILQQIGFTANKEDPSTYSFESDEGKALLWIHVDDGAIAASSPALMMNLASKLNDNLKIKWDEEVNKIVGLTIEKGDKGYKFHQKELIDKLTILNPSNITALSPLPHNCQLQSHKATELDKEYLKRIGILLYIAQGSRPDIAYAVNYLARFSMCATTEHWNALEHLIAYLRKTANLGILISTSNDENELKCYVDANWGGEGNRSTHGYLLLHGKNPIAWQSKRQVIVASSTAQAEYIALSFAAKECLWISHLFASTIGQLIPHMLSDNKTAIGIANDSLSRKQTRHLIREFNLINEYIVQGKIYLEWTSTNNQLADIMTKMSLGYPSSHFPQQDEPQLSPPQMLKFLYLATFSFSLFLSTISEYVVCNDIYSSYPLDYSSNIGCLNTTGPRRYLCPLQNCTTTIGGTIANNLVFTNCQDQLNSSQHFPFVWPKYMYHNKPGNIQVAGQWSLTRNGVKHKHLDCYVDCAVNGKYHVNTVRAACHACVLEPEEETSTRGGAPAVEIQTTEKTPTAKMR</sequence>
<dbReference type="GO" id="GO:0003723">
    <property type="term" value="F:RNA binding"/>
    <property type="evidence" value="ECO:0007669"/>
    <property type="project" value="UniProtKB-KW"/>
</dbReference>
<dbReference type="CDD" id="cd09272">
    <property type="entry name" value="RNase_HI_RT_Ty1"/>
    <property type="match status" value="1"/>
</dbReference>
<dbReference type="GO" id="GO:0005634">
    <property type="term" value="C:nucleus"/>
    <property type="evidence" value="ECO:0007669"/>
    <property type="project" value="UniProtKB-ARBA"/>
</dbReference>
<dbReference type="Proteomes" id="UP000765509">
    <property type="component" value="Unassembled WGS sequence"/>
</dbReference>
<evidence type="ECO:0000256" key="17">
    <source>
        <dbReference type="ARBA" id="ARBA00022918"/>
    </source>
</evidence>
<feature type="compositionally biased region" description="Polar residues" evidence="29">
    <location>
        <begin position="265"/>
        <end position="274"/>
    </location>
</feature>
<feature type="compositionally biased region" description="Basic and acidic residues" evidence="29">
    <location>
        <begin position="246"/>
        <end position="264"/>
    </location>
</feature>
<keyword evidence="33" id="KW-1185">Reference proteome</keyword>
<dbReference type="GO" id="GO:0006310">
    <property type="term" value="P:DNA recombination"/>
    <property type="evidence" value="ECO:0007669"/>
    <property type="project" value="UniProtKB-KW"/>
</dbReference>
<evidence type="ECO:0000256" key="28">
    <source>
        <dbReference type="PROSITE-ProRule" id="PRU00047"/>
    </source>
</evidence>
<evidence type="ECO:0000256" key="1">
    <source>
        <dbReference type="ARBA" id="ARBA00002180"/>
    </source>
</evidence>
<comment type="catalytic activity">
    <reaction evidence="26">
        <text>DNA(n) + a 2'-deoxyribonucleoside 5'-triphosphate = DNA(n+1) + diphosphate</text>
        <dbReference type="Rhea" id="RHEA:22508"/>
        <dbReference type="Rhea" id="RHEA-COMP:17339"/>
        <dbReference type="Rhea" id="RHEA-COMP:17340"/>
        <dbReference type="ChEBI" id="CHEBI:33019"/>
        <dbReference type="ChEBI" id="CHEBI:61560"/>
        <dbReference type="ChEBI" id="CHEBI:173112"/>
        <dbReference type="EC" id="2.7.7.7"/>
    </reaction>
</comment>
<evidence type="ECO:0000259" key="31">
    <source>
        <dbReference type="PROSITE" id="PS50994"/>
    </source>
</evidence>
<evidence type="ECO:0000256" key="10">
    <source>
        <dbReference type="ARBA" id="ARBA00022741"/>
    </source>
</evidence>
<keyword evidence="18" id="KW-0239">DNA-directed DNA polymerase</keyword>
<dbReference type="Pfam" id="PF00665">
    <property type="entry name" value="rve"/>
    <property type="match status" value="1"/>
</dbReference>
<dbReference type="Gene3D" id="3.30.420.10">
    <property type="entry name" value="Ribonuclease H-like superfamily/Ribonuclease H"/>
    <property type="match status" value="1"/>
</dbReference>
<dbReference type="InterPro" id="IPR036397">
    <property type="entry name" value="RNaseH_sf"/>
</dbReference>
<evidence type="ECO:0000256" key="18">
    <source>
        <dbReference type="ARBA" id="ARBA00022932"/>
    </source>
</evidence>
<evidence type="ECO:0000256" key="13">
    <source>
        <dbReference type="ARBA" id="ARBA00022840"/>
    </source>
</evidence>
<evidence type="ECO:0000256" key="24">
    <source>
        <dbReference type="ARBA" id="ARBA00033113"/>
    </source>
</evidence>
<keyword evidence="12" id="KW-0378">Hydrolase</keyword>
<keyword evidence="7" id="KW-0548">Nucleotidyltransferase</keyword>
<dbReference type="GO" id="GO:0004519">
    <property type="term" value="F:endonuclease activity"/>
    <property type="evidence" value="ECO:0007669"/>
    <property type="project" value="UniProtKB-KW"/>
</dbReference>
<dbReference type="GO" id="GO:0032196">
    <property type="term" value="P:transposition"/>
    <property type="evidence" value="ECO:0007669"/>
    <property type="project" value="UniProtKB-KW"/>
</dbReference>
<name>A0A9Q3D1V6_9BASI</name>
<dbReference type="Pfam" id="PF25597">
    <property type="entry name" value="SH3_retrovirus"/>
    <property type="match status" value="1"/>
</dbReference>
<dbReference type="PROSITE" id="PS00141">
    <property type="entry name" value="ASP_PROTEASE"/>
    <property type="match status" value="1"/>
</dbReference>
<feature type="region of interest" description="Disordered" evidence="29">
    <location>
        <begin position="226"/>
        <end position="279"/>
    </location>
</feature>
<dbReference type="Pfam" id="PF13976">
    <property type="entry name" value="gag_pre-integrs"/>
    <property type="match status" value="1"/>
</dbReference>
<evidence type="ECO:0000259" key="30">
    <source>
        <dbReference type="PROSITE" id="PS50158"/>
    </source>
</evidence>
<feature type="region of interest" description="Disordered" evidence="29">
    <location>
        <begin position="1476"/>
        <end position="1496"/>
    </location>
</feature>
<evidence type="ECO:0000256" key="5">
    <source>
        <dbReference type="ARBA" id="ARBA00022670"/>
    </source>
</evidence>
<organism evidence="32 33">
    <name type="scientific">Austropuccinia psidii MF-1</name>
    <dbReference type="NCBI Taxonomy" id="1389203"/>
    <lineage>
        <taxon>Eukaryota</taxon>
        <taxon>Fungi</taxon>
        <taxon>Dikarya</taxon>
        <taxon>Basidiomycota</taxon>
        <taxon>Pucciniomycotina</taxon>
        <taxon>Pucciniomycetes</taxon>
        <taxon>Pucciniales</taxon>
        <taxon>Sphaerophragmiaceae</taxon>
        <taxon>Austropuccinia</taxon>
    </lineage>
</organism>
<dbReference type="PANTHER" id="PTHR42648:SF11">
    <property type="entry name" value="TRANSPOSON TY4-P GAG-POL POLYPROTEIN"/>
    <property type="match status" value="1"/>
</dbReference>
<dbReference type="Gene3D" id="4.10.60.10">
    <property type="entry name" value="Zinc finger, CCHC-type"/>
    <property type="match status" value="1"/>
</dbReference>
<evidence type="ECO:0000256" key="7">
    <source>
        <dbReference type="ARBA" id="ARBA00022695"/>
    </source>
</evidence>
<comment type="function">
    <text evidence="1">The aspartyl protease (PR) mediates the proteolytic cleavages of the Gag and Gag-Pol polyproteins after assembly of the VLP.</text>
</comment>
<evidence type="ECO:0000256" key="3">
    <source>
        <dbReference type="ARBA" id="ARBA00022612"/>
    </source>
</evidence>
<keyword evidence="6" id="KW-0808">Transferase</keyword>
<evidence type="ECO:0000256" key="29">
    <source>
        <dbReference type="SAM" id="MobiDB-lite"/>
    </source>
</evidence>
<keyword evidence="4" id="KW-0507">mRNA processing</keyword>
<keyword evidence="10" id="KW-0547">Nucleotide-binding</keyword>
<evidence type="ECO:0000313" key="32">
    <source>
        <dbReference type="EMBL" id="MBW0492441.1"/>
    </source>
</evidence>
<evidence type="ECO:0000256" key="8">
    <source>
        <dbReference type="ARBA" id="ARBA00022722"/>
    </source>
</evidence>
<evidence type="ECO:0000256" key="6">
    <source>
        <dbReference type="ARBA" id="ARBA00022679"/>
    </source>
</evidence>
<keyword evidence="13" id="KW-0067">ATP-binding</keyword>
<evidence type="ECO:0000256" key="26">
    <source>
        <dbReference type="ARBA" id="ARBA00049244"/>
    </source>
</evidence>
<keyword evidence="5" id="KW-0645">Protease</keyword>
<protein>
    <recommendedName>
        <fullName evidence="22">Gag-Pol-p199</fullName>
    </recommendedName>
    <alternativeName>
        <fullName evidence="23">TY1A-TY1B</fullName>
    </alternativeName>
    <alternativeName>
        <fullName evidence="24">p190</fullName>
    </alternativeName>
</protein>
<comment type="caution">
    <text evidence="32">The sequence shown here is derived from an EMBL/GenBank/DDBJ whole genome shotgun (WGS) entry which is preliminary data.</text>
</comment>
<keyword evidence="17" id="KW-0695">RNA-directed DNA polymerase</keyword>
<evidence type="ECO:0000256" key="23">
    <source>
        <dbReference type="ARBA" id="ARBA00032154"/>
    </source>
</evidence>
<evidence type="ECO:0000256" key="4">
    <source>
        <dbReference type="ARBA" id="ARBA00022664"/>
    </source>
</evidence>
<dbReference type="InterPro" id="IPR036875">
    <property type="entry name" value="Znf_CCHC_sf"/>
</dbReference>